<gene>
    <name evidence="4" type="ORF">LVIROSA_LOCUS26962</name>
</gene>
<dbReference type="InterPro" id="IPR044538">
    <property type="entry name" value="Vta1-like"/>
</dbReference>
<dbReference type="InterPro" id="IPR023175">
    <property type="entry name" value="Vta1/CALS_N_sf"/>
</dbReference>
<name>A0AAU9NSP8_9ASTR</name>
<accession>A0AAU9NSP8</accession>
<dbReference type="AlphaFoldDB" id="A0AAU9NSP8"/>
<comment type="caution">
    <text evidence="4">The sequence shown here is derived from an EMBL/GenBank/DDBJ whole genome shotgun (WGS) entry which is preliminary data.</text>
</comment>
<dbReference type="GO" id="GO:0032511">
    <property type="term" value="P:late endosome to vacuole transport via multivesicular body sorting pathway"/>
    <property type="evidence" value="ECO:0007669"/>
    <property type="project" value="InterPro"/>
</dbReference>
<evidence type="ECO:0000259" key="3">
    <source>
        <dbReference type="Pfam" id="PF04652"/>
    </source>
</evidence>
<dbReference type="EMBL" id="CAKMRJ010005412">
    <property type="protein sequence ID" value="CAH1440856.1"/>
    <property type="molecule type" value="Genomic_DNA"/>
</dbReference>
<protein>
    <recommendedName>
        <fullName evidence="3">Vta1/callose synthase N-terminal domain-containing protein</fullName>
    </recommendedName>
</protein>
<reference evidence="4 5" key="1">
    <citation type="submission" date="2022-01" db="EMBL/GenBank/DDBJ databases">
        <authorList>
            <person name="Xiong W."/>
            <person name="Schranz E."/>
        </authorList>
    </citation>
    <scope>NUCLEOTIDE SEQUENCE [LARGE SCALE GENOMIC DNA]</scope>
</reference>
<sequence length="275" mass="31402">MIFGKRRGDGVVIVEKRRHGGAEVAGRNRGVEAWRSGCIMDIKNVPSSLVDEIAPILGVANEIQSDNPRVSYICRFYALERAHTLDPISSGYRVRQFKDALLLHLERENKATSRGERNSDAHVIQAFYLHFNRNYMHSLQNADKVDRIRVAKDYQKASVLFEAMKAVSLSDSIEVPNEILEAHAEMYIHNMLTLHPESSNQTREKLPEILEAQMKQTNHHKIPLQTIKDCTQEFDEKNLIGNGGYGRVYKGILSWAHEARETQLGDEEDEFLFRG</sequence>
<evidence type="ECO:0000313" key="4">
    <source>
        <dbReference type="EMBL" id="CAH1440856.1"/>
    </source>
</evidence>
<dbReference type="Gene3D" id="1.25.40.270">
    <property type="entry name" value="Vacuolar protein sorting-associated protein vta1"/>
    <property type="match status" value="1"/>
</dbReference>
<feature type="domain" description="Vta1/callose synthase N-terminal" evidence="3">
    <location>
        <begin position="53"/>
        <end position="173"/>
    </location>
</feature>
<dbReference type="PANTHER" id="PTHR46009">
    <property type="entry name" value="VACUOLAR PROTEIN SORTING-ASSOCIATED PROTEIN VTA1 HOMOLOG"/>
    <property type="match status" value="1"/>
</dbReference>
<evidence type="ECO:0000256" key="1">
    <source>
        <dbReference type="ARBA" id="ARBA00004308"/>
    </source>
</evidence>
<dbReference type="Gene3D" id="3.30.200.20">
    <property type="entry name" value="Phosphorylase Kinase, domain 1"/>
    <property type="match status" value="1"/>
</dbReference>
<dbReference type="GO" id="GO:0005771">
    <property type="term" value="C:multivesicular body"/>
    <property type="evidence" value="ECO:0007669"/>
    <property type="project" value="TreeGrafter"/>
</dbReference>
<evidence type="ECO:0000256" key="2">
    <source>
        <dbReference type="ARBA" id="ARBA00023136"/>
    </source>
</evidence>
<keyword evidence="2" id="KW-0472">Membrane</keyword>
<dbReference type="InterPro" id="IPR011009">
    <property type="entry name" value="Kinase-like_dom_sf"/>
</dbReference>
<evidence type="ECO:0000313" key="5">
    <source>
        <dbReference type="Proteomes" id="UP001157418"/>
    </source>
</evidence>
<comment type="subcellular location">
    <subcellularLocation>
        <location evidence="1">Endomembrane system</location>
    </subcellularLocation>
</comment>
<dbReference type="SUPFAM" id="SSF56112">
    <property type="entry name" value="Protein kinase-like (PK-like)"/>
    <property type="match status" value="1"/>
</dbReference>
<dbReference type="InterPro" id="IPR039431">
    <property type="entry name" value="Vta1/CALS_N"/>
</dbReference>
<dbReference type="Proteomes" id="UP001157418">
    <property type="component" value="Unassembled WGS sequence"/>
</dbReference>
<dbReference type="Pfam" id="PF04652">
    <property type="entry name" value="Vta1"/>
    <property type="match status" value="1"/>
</dbReference>
<proteinExistence type="predicted"/>
<keyword evidence="5" id="KW-1185">Reference proteome</keyword>
<organism evidence="4 5">
    <name type="scientific">Lactuca virosa</name>
    <dbReference type="NCBI Taxonomy" id="75947"/>
    <lineage>
        <taxon>Eukaryota</taxon>
        <taxon>Viridiplantae</taxon>
        <taxon>Streptophyta</taxon>
        <taxon>Embryophyta</taxon>
        <taxon>Tracheophyta</taxon>
        <taxon>Spermatophyta</taxon>
        <taxon>Magnoliopsida</taxon>
        <taxon>eudicotyledons</taxon>
        <taxon>Gunneridae</taxon>
        <taxon>Pentapetalae</taxon>
        <taxon>asterids</taxon>
        <taxon>campanulids</taxon>
        <taxon>Asterales</taxon>
        <taxon>Asteraceae</taxon>
        <taxon>Cichorioideae</taxon>
        <taxon>Cichorieae</taxon>
        <taxon>Lactucinae</taxon>
        <taxon>Lactuca</taxon>
    </lineage>
</organism>
<dbReference type="PANTHER" id="PTHR46009:SF1">
    <property type="entry name" value="VACUOLAR PROTEIN SORTING-ASSOCIATED PROTEIN VTA1 HOMOLOG"/>
    <property type="match status" value="1"/>
</dbReference>